<keyword evidence="5 6" id="KW-0804">Transcription</keyword>
<dbReference type="InterPro" id="IPR007627">
    <property type="entry name" value="RNA_pol_sigma70_r2"/>
</dbReference>
<dbReference type="GO" id="GO:0006352">
    <property type="term" value="P:DNA-templated transcription initiation"/>
    <property type="evidence" value="ECO:0007669"/>
    <property type="project" value="InterPro"/>
</dbReference>
<evidence type="ECO:0000259" key="8">
    <source>
        <dbReference type="Pfam" id="PF08281"/>
    </source>
</evidence>
<evidence type="ECO:0000259" key="7">
    <source>
        <dbReference type="Pfam" id="PF04542"/>
    </source>
</evidence>
<feature type="domain" description="RNA polymerase sigma-70 region 2" evidence="7">
    <location>
        <begin position="40"/>
        <end position="105"/>
    </location>
</feature>
<keyword evidence="3 6" id="KW-0731">Sigma factor</keyword>
<dbReference type="PANTHER" id="PTHR43133">
    <property type="entry name" value="RNA POLYMERASE ECF-TYPE SIGMA FACTO"/>
    <property type="match status" value="1"/>
</dbReference>
<comment type="similarity">
    <text evidence="1 6">Belongs to the sigma-70 factor family. ECF subfamily.</text>
</comment>
<proteinExistence type="inferred from homology"/>
<dbReference type="Pfam" id="PF08281">
    <property type="entry name" value="Sigma70_r4_2"/>
    <property type="match status" value="1"/>
</dbReference>
<evidence type="ECO:0000256" key="2">
    <source>
        <dbReference type="ARBA" id="ARBA00023015"/>
    </source>
</evidence>
<dbReference type="SUPFAM" id="SSF88946">
    <property type="entry name" value="Sigma2 domain of RNA polymerase sigma factors"/>
    <property type="match status" value="1"/>
</dbReference>
<dbReference type="InterPro" id="IPR014284">
    <property type="entry name" value="RNA_pol_sigma-70_dom"/>
</dbReference>
<dbReference type="InterPro" id="IPR013325">
    <property type="entry name" value="RNA_pol_sigma_r2"/>
</dbReference>
<sequence length="198" mass="22178">MDVRAKASQHLWGATLADDATLRRLLAGIARGEADQLAELYDRTSPKLYGLILRIQRDRASAEDVLQDVYMRIWQAAGTYRPEAGPPLPWLCTIARNRAIDSVRRVVEHQGPDLDNGEDWVARLIDPHDGAAAFMDRSALLACLGRLDPLHRDCVVLAYCEGQSREDLARHFDRPVNTIKTWLHRSLAGLKTCLEAVS</sequence>
<dbReference type="Proteomes" id="UP000198704">
    <property type="component" value="Unassembled WGS sequence"/>
</dbReference>
<dbReference type="InterPro" id="IPR013249">
    <property type="entry name" value="RNA_pol_sigma70_r4_t2"/>
</dbReference>
<dbReference type="NCBIfam" id="TIGR02937">
    <property type="entry name" value="sigma70-ECF"/>
    <property type="match status" value="1"/>
</dbReference>
<evidence type="ECO:0000256" key="1">
    <source>
        <dbReference type="ARBA" id="ARBA00010641"/>
    </source>
</evidence>
<evidence type="ECO:0000256" key="4">
    <source>
        <dbReference type="ARBA" id="ARBA00023125"/>
    </source>
</evidence>
<reference evidence="10" key="1">
    <citation type="submission" date="2016-10" db="EMBL/GenBank/DDBJ databases">
        <authorList>
            <person name="Varghese N."/>
            <person name="Submissions S."/>
        </authorList>
    </citation>
    <scope>NUCLEOTIDE SEQUENCE [LARGE SCALE GENOMIC DNA]</scope>
    <source>
        <strain evidence="10">BL47</strain>
    </source>
</reference>
<keyword evidence="4 6" id="KW-0238">DNA-binding</keyword>
<dbReference type="AlphaFoldDB" id="A0A1H0HNX9"/>
<name>A0A1H0HNX9_9HYPH</name>
<dbReference type="InterPro" id="IPR000838">
    <property type="entry name" value="RNA_pol_sigma70_ECF_CS"/>
</dbReference>
<evidence type="ECO:0000313" key="9">
    <source>
        <dbReference type="EMBL" id="SDO20868.1"/>
    </source>
</evidence>
<dbReference type="STRING" id="582672.SAMN05216360_11698"/>
<dbReference type="Pfam" id="PF04542">
    <property type="entry name" value="Sigma70_r2"/>
    <property type="match status" value="1"/>
</dbReference>
<accession>A0A1H0HNX9</accession>
<feature type="domain" description="RNA polymerase sigma factor 70 region 4 type 2" evidence="8">
    <location>
        <begin position="139"/>
        <end position="188"/>
    </location>
</feature>
<organism evidence="9 10">
    <name type="scientific">Methylobacterium phyllostachyos</name>
    <dbReference type="NCBI Taxonomy" id="582672"/>
    <lineage>
        <taxon>Bacteria</taxon>
        <taxon>Pseudomonadati</taxon>
        <taxon>Pseudomonadota</taxon>
        <taxon>Alphaproteobacteria</taxon>
        <taxon>Hyphomicrobiales</taxon>
        <taxon>Methylobacteriaceae</taxon>
        <taxon>Methylobacterium</taxon>
    </lineage>
</organism>
<dbReference type="InterPro" id="IPR039425">
    <property type="entry name" value="RNA_pol_sigma-70-like"/>
</dbReference>
<evidence type="ECO:0000256" key="3">
    <source>
        <dbReference type="ARBA" id="ARBA00023082"/>
    </source>
</evidence>
<protein>
    <recommendedName>
        <fullName evidence="6">RNA polymerase sigma factor</fullName>
    </recommendedName>
</protein>
<gene>
    <name evidence="9" type="ORF">SAMN05216360_11698</name>
</gene>
<keyword evidence="2 6" id="KW-0805">Transcription regulation</keyword>
<dbReference type="GO" id="GO:0016987">
    <property type="term" value="F:sigma factor activity"/>
    <property type="evidence" value="ECO:0007669"/>
    <property type="project" value="UniProtKB-KW"/>
</dbReference>
<dbReference type="InterPro" id="IPR036388">
    <property type="entry name" value="WH-like_DNA-bd_sf"/>
</dbReference>
<evidence type="ECO:0000256" key="5">
    <source>
        <dbReference type="ARBA" id="ARBA00023163"/>
    </source>
</evidence>
<dbReference type="SUPFAM" id="SSF88659">
    <property type="entry name" value="Sigma3 and sigma4 domains of RNA polymerase sigma factors"/>
    <property type="match status" value="1"/>
</dbReference>
<dbReference type="InterPro" id="IPR013324">
    <property type="entry name" value="RNA_pol_sigma_r3/r4-like"/>
</dbReference>
<dbReference type="EMBL" id="FNHS01000016">
    <property type="protein sequence ID" value="SDO20868.1"/>
    <property type="molecule type" value="Genomic_DNA"/>
</dbReference>
<dbReference type="GO" id="GO:0003677">
    <property type="term" value="F:DNA binding"/>
    <property type="evidence" value="ECO:0007669"/>
    <property type="project" value="UniProtKB-KW"/>
</dbReference>
<dbReference type="Gene3D" id="1.10.10.10">
    <property type="entry name" value="Winged helix-like DNA-binding domain superfamily/Winged helix DNA-binding domain"/>
    <property type="match status" value="1"/>
</dbReference>
<keyword evidence="10" id="KW-1185">Reference proteome</keyword>
<evidence type="ECO:0000256" key="6">
    <source>
        <dbReference type="RuleBase" id="RU000716"/>
    </source>
</evidence>
<dbReference type="PROSITE" id="PS01063">
    <property type="entry name" value="SIGMA70_ECF"/>
    <property type="match status" value="1"/>
</dbReference>
<dbReference type="Gene3D" id="1.10.1740.10">
    <property type="match status" value="1"/>
</dbReference>
<evidence type="ECO:0000313" key="10">
    <source>
        <dbReference type="Proteomes" id="UP000198704"/>
    </source>
</evidence>
<dbReference type="PANTHER" id="PTHR43133:SF62">
    <property type="entry name" value="RNA POLYMERASE SIGMA FACTOR SIGZ"/>
    <property type="match status" value="1"/>
</dbReference>